<feature type="compositionally biased region" description="Basic and acidic residues" evidence="3">
    <location>
        <begin position="359"/>
        <end position="372"/>
    </location>
</feature>
<dbReference type="EMBL" id="JAERUA010000022">
    <property type="protein sequence ID" value="KAI1884524.1"/>
    <property type="molecule type" value="Genomic_DNA"/>
</dbReference>
<protein>
    <recommendedName>
        <fullName evidence="6">Disks large-associated protein 5</fullName>
    </recommendedName>
</protein>
<feature type="region of interest" description="Disordered" evidence="3">
    <location>
        <begin position="615"/>
        <end position="635"/>
    </location>
</feature>
<dbReference type="Pfam" id="PF03359">
    <property type="entry name" value="GKAP"/>
    <property type="match status" value="1"/>
</dbReference>
<accession>A0A8T3CMX4</accession>
<name>A0A8T3CMX4_9TELE</name>
<feature type="region of interest" description="Disordered" evidence="3">
    <location>
        <begin position="203"/>
        <end position="459"/>
    </location>
</feature>
<evidence type="ECO:0000256" key="1">
    <source>
        <dbReference type="ARBA" id="ARBA00008839"/>
    </source>
</evidence>
<gene>
    <name evidence="4" type="ORF">AGOR_G00227260</name>
</gene>
<feature type="compositionally biased region" description="Basic and acidic residues" evidence="3">
    <location>
        <begin position="850"/>
        <end position="860"/>
    </location>
</feature>
<feature type="compositionally biased region" description="Low complexity" evidence="3">
    <location>
        <begin position="390"/>
        <end position="410"/>
    </location>
</feature>
<dbReference type="AlphaFoldDB" id="A0A8T3CMX4"/>
<feature type="compositionally biased region" description="Polar residues" evidence="3">
    <location>
        <begin position="411"/>
        <end position="430"/>
    </location>
</feature>
<dbReference type="GO" id="GO:0005737">
    <property type="term" value="C:cytoplasm"/>
    <property type="evidence" value="ECO:0007669"/>
    <property type="project" value="TreeGrafter"/>
</dbReference>
<keyword evidence="5" id="KW-1185">Reference proteome</keyword>
<evidence type="ECO:0000313" key="5">
    <source>
        <dbReference type="Proteomes" id="UP000829720"/>
    </source>
</evidence>
<feature type="coiled-coil region" evidence="2">
    <location>
        <begin position="135"/>
        <end position="166"/>
    </location>
</feature>
<dbReference type="OrthoDB" id="10023951at2759"/>
<dbReference type="InterPro" id="IPR005026">
    <property type="entry name" value="SAPAP"/>
</dbReference>
<dbReference type="Proteomes" id="UP000829720">
    <property type="component" value="Unassembled WGS sequence"/>
</dbReference>
<dbReference type="GO" id="GO:0051382">
    <property type="term" value="P:kinetochore assembly"/>
    <property type="evidence" value="ECO:0007669"/>
    <property type="project" value="TreeGrafter"/>
</dbReference>
<feature type="compositionally biased region" description="Pro residues" evidence="3">
    <location>
        <begin position="440"/>
        <end position="449"/>
    </location>
</feature>
<dbReference type="GO" id="GO:0008017">
    <property type="term" value="F:microtubule binding"/>
    <property type="evidence" value="ECO:0007669"/>
    <property type="project" value="TreeGrafter"/>
</dbReference>
<evidence type="ECO:0000256" key="2">
    <source>
        <dbReference type="SAM" id="Coils"/>
    </source>
</evidence>
<dbReference type="GO" id="GO:0051642">
    <property type="term" value="P:centrosome localization"/>
    <property type="evidence" value="ECO:0007669"/>
    <property type="project" value="TreeGrafter"/>
</dbReference>
<comment type="similarity">
    <text evidence="1">Belongs to the SAPAP family.</text>
</comment>
<feature type="compositionally biased region" description="Low complexity" evidence="3">
    <location>
        <begin position="759"/>
        <end position="774"/>
    </location>
</feature>
<evidence type="ECO:0008006" key="6">
    <source>
        <dbReference type="Google" id="ProtNLM"/>
    </source>
</evidence>
<feature type="compositionally biased region" description="Pro residues" evidence="3">
    <location>
        <begin position="726"/>
        <end position="739"/>
    </location>
</feature>
<dbReference type="GO" id="GO:0023052">
    <property type="term" value="P:signaling"/>
    <property type="evidence" value="ECO:0007669"/>
    <property type="project" value="InterPro"/>
</dbReference>
<organism evidence="4 5">
    <name type="scientific">Albula goreensis</name>
    <dbReference type="NCBI Taxonomy" id="1534307"/>
    <lineage>
        <taxon>Eukaryota</taxon>
        <taxon>Metazoa</taxon>
        <taxon>Chordata</taxon>
        <taxon>Craniata</taxon>
        <taxon>Vertebrata</taxon>
        <taxon>Euteleostomi</taxon>
        <taxon>Actinopterygii</taxon>
        <taxon>Neopterygii</taxon>
        <taxon>Teleostei</taxon>
        <taxon>Albuliformes</taxon>
        <taxon>Albulidae</taxon>
        <taxon>Albula</taxon>
    </lineage>
</organism>
<dbReference type="PANTHER" id="PTHR12353:SF1">
    <property type="entry name" value="DISKS LARGE-ASSOCIATED PROTEIN 5"/>
    <property type="match status" value="1"/>
</dbReference>
<dbReference type="GO" id="GO:0007346">
    <property type="term" value="P:regulation of mitotic cell cycle"/>
    <property type="evidence" value="ECO:0007669"/>
    <property type="project" value="TreeGrafter"/>
</dbReference>
<sequence>MYIQSVQPCEFFKTIPALFSFFRFVSNWPDTNRLPVNLDWGILGFQKFLVEIEREMESRFSHLSQRDSSVSMLRVKMSRRRSQAQKENRDRAVCRHRGLDQIPEQEVNENDMSVMGNPEDISLRSTLPDKPRKHLNVAVEERKKMLARYKEAKELQKEKERRAMEKKGGVFKVGVYKPQPLASLPQAPAKSKITVMAPSDKVTRSVKPQHPQKAVQDHAQKENVAASRKVEPAVKPTNPRVSQKSLPAPSIGGCKTAPVKMTARVQVSTAARKPQPAPLPGRGRTAPVKAEVPKTRGPIKMATVPPVIRTQTTKGTTEPEPQDSEQQAAEVGKRLECEVVKEEQEQVSLPPSSTAPHNGGEEELLKEGKVEAEMSSPPPSFAPQGFVFKPPSGLNLLLPSPMDAPSADSSHTVIPSSDDTPPEMVSTNPAAPQPCTEPTCPSPPPPLAPQSPSGYSEPQHDVPYFRAVVSSETGRLTGLCEQWDPRIEEPSIPEEMRERVRTAVGQARLLMRERFGQFEGLVDDCALGRGEKLTTCTDLQGFWDMVYYQVEDVNKKFNALKEAESRGWQEEHKPLPRVKRVVKKPPTASGKAGGSAGASAAAKSRLAAVKAAMRAKRAAEAQGPAEAPSETPTQAAVPTHAQTVVFHGGFFQVESPAKVPGSMRQSSRLSTAPSPCPSPCAPSKFTTPSRLLTPGASHRSPAPATALTPACQTNSTLRRSLCLTPRPHPTLPSIPPASPQPTQKNTEEPHSDAPAQNVGPASRPGSPSPAGQSGLERAQSDAPLDMLEPAAEELENGSQSTPLTQTPQNVTGQAEAGEMYSEPLMHQPQFHSQSELISEVKGGLPVQSDHAAEPKAEDSSPTRSATPTQSPHMGAVEDSVTSQSPHQTADYSPSEWQAFSFTVSPSQCPTTPSQGAPLSPCDSPSTATPIACQSPPSTPVPHPLPLSSQTPVCISDSPLVAADVQRGTAAEMSFTEDVQGLDFEPCINLSPQETITMETASPATATDVQMESPGRELCDQMAAEAQVHTTALPGALATVGHALNQSTLMYEDVGLLPFSPEQRERVRPSARERDLLMFTPPFYR</sequence>
<dbReference type="PANTHER" id="PTHR12353">
    <property type="entry name" value="DISKS LARGE-ASSOCIATED PROTEIN DAP SAP90/PSD-95-ASSOCIATED PROTEIN"/>
    <property type="match status" value="1"/>
</dbReference>
<feature type="compositionally biased region" description="Polar residues" evidence="3">
    <location>
        <begin position="879"/>
        <end position="928"/>
    </location>
</feature>
<evidence type="ECO:0000256" key="3">
    <source>
        <dbReference type="SAM" id="MobiDB-lite"/>
    </source>
</evidence>
<feature type="compositionally biased region" description="Polar residues" evidence="3">
    <location>
        <begin position="796"/>
        <end position="812"/>
    </location>
</feature>
<keyword evidence="2" id="KW-0175">Coiled coil</keyword>
<proteinExistence type="inferred from homology"/>
<reference evidence="4" key="1">
    <citation type="submission" date="2021-01" db="EMBL/GenBank/DDBJ databases">
        <authorList>
            <person name="Zahm M."/>
            <person name="Roques C."/>
            <person name="Cabau C."/>
            <person name="Klopp C."/>
            <person name="Donnadieu C."/>
            <person name="Jouanno E."/>
            <person name="Lampietro C."/>
            <person name="Louis A."/>
            <person name="Herpin A."/>
            <person name="Echchiki A."/>
            <person name="Berthelot C."/>
            <person name="Parey E."/>
            <person name="Roest-Crollius H."/>
            <person name="Braasch I."/>
            <person name="Postlethwait J."/>
            <person name="Bobe J."/>
            <person name="Montfort J."/>
            <person name="Bouchez O."/>
            <person name="Begum T."/>
            <person name="Mejri S."/>
            <person name="Adams A."/>
            <person name="Chen W.-J."/>
            <person name="Guiguen Y."/>
        </authorList>
    </citation>
    <scope>NUCLEOTIDE SEQUENCE</scope>
    <source>
        <tissue evidence="4">Blood</tissue>
    </source>
</reference>
<evidence type="ECO:0000313" key="4">
    <source>
        <dbReference type="EMBL" id="KAI1884524.1"/>
    </source>
</evidence>
<feature type="compositionally biased region" description="Basic and acidic residues" evidence="3">
    <location>
        <begin position="331"/>
        <end position="344"/>
    </location>
</feature>
<dbReference type="GO" id="GO:0005634">
    <property type="term" value="C:nucleus"/>
    <property type="evidence" value="ECO:0007669"/>
    <property type="project" value="TreeGrafter"/>
</dbReference>
<feature type="region of interest" description="Disordered" evidence="3">
    <location>
        <begin position="657"/>
        <end position="940"/>
    </location>
</feature>
<dbReference type="GO" id="GO:0031616">
    <property type="term" value="C:spindle pole centrosome"/>
    <property type="evidence" value="ECO:0007669"/>
    <property type="project" value="TreeGrafter"/>
</dbReference>
<dbReference type="GO" id="GO:0007059">
    <property type="term" value="P:chromosome segregation"/>
    <property type="evidence" value="ECO:0007669"/>
    <property type="project" value="TreeGrafter"/>
</dbReference>
<feature type="compositionally biased region" description="Polar residues" evidence="3">
    <location>
        <begin position="861"/>
        <end position="871"/>
    </location>
</feature>
<comment type="caution">
    <text evidence="4">The sequence shown here is derived from an EMBL/GenBank/DDBJ whole genome shotgun (WGS) entry which is preliminary data.</text>
</comment>
<dbReference type="GO" id="GO:0007052">
    <property type="term" value="P:mitotic spindle organization"/>
    <property type="evidence" value="ECO:0007669"/>
    <property type="project" value="TreeGrafter"/>
</dbReference>